<name>A0ABW9W5Q1_9BURK</name>
<accession>A0ABW9W5Q1</accession>
<reference evidence="2 3" key="1">
    <citation type="submission" date="2019-12" db="EMBL/GenBank/DDBJ databases">
        <title>Novel species isolated from a subtropical stream in China.</title>
        <authorList>
            <person name="Lu H."/>
        </authorList>
    </citation>
    <scope>NUCLEOTIDE SEQUENCE [LARGE SCALE GENOMIC DNA]</scope>
    <source>
        <strain evidence="2 3">CY42W</strain>
    </source>
</reference>
<dbReference type="Proteomes" id="UP000642144">
    <property type="component" value="Unassembled WGS sequence"/>
</dbReference>
<evidence type="ECO:0000313" key="3">
    <source>
        <dbReference type="Proteomes" id="UP000642144"/>
    </source>
</evidence>
<dbReference type="EMBL" id="WWCT01000022">
    <property type="protein sequence ID" value="MYN29379.1"/>
    <property type="molecule type" value="Genomic_DNA"/>
</dbReference>
<evidence type="ECO:0000313" key="2">
    <source>
        <dbReference type="EMBL" id="MYN29379.1"/>
    </source>
</evidence>
<protein>
    <submittedName>
        <fullName evidence="2">DUF2169 domain-containing protein</fullName>
    </submittedName>
</protein>
<dbReference type="RefSeq" id="WP_161057144.1">
    <property type="nucleotide sequence ID" value="NZ_WWCT01000022.1"/>
</dbReference>
<dbReference type="InterPro" id="IPR018683">
    <property type="entry name" value="DUF2169"/>
</dbReference>
<keyword evidence="3" id="KW-1185">Reference proteome</keyword>
<feature type="domain" description="DUF2169" evidence="1">
    <location>
        <begin position="41"/>
        <end position="391"/>
    </location>
</feature>
<comment type="caution">
    <text evidence="2">The sequence shown here is derived from an EMBL/GenBank/DDBJ whole genome shotgun (WGS) entry which is preliminary data.</text>
</comment>
<proteinExistence type="predicted"/>
<evidence type="ECO:0000259" key="1">
    <source>
        <dbReference type="Pfam" id="PF09937"/>
    </source>
</evidence>
<dbReference type="Pfam" id="PF09937">
    <property type="entry name" value="DUF2169"/>
    <property type="match status" value="1"/>
</dbReference>
<sequence>MDPYSFPSAAHSPVPGIVFDNRTPHAAIQFDALDQHGAAFHIFVAKIGYRLGPCGADGKSRLTPCDEAVQLNTEDIHVDGNPAASVLEESDLAPFKPRCDVVVNAVAYAPRGIPITQFAVALRVDRRDAGPHDESLIKKQLIVCGQQWFKRSAKLARLWQWPVRVFTLGLVYPPAWYLSSPKKLASLPLRYEFASGGECRIDGDKGLHEACQGNPLGRGFTRSWYLKRLGETALAAPQIFYISQPISARQFQDCAAGNGELQPAGMGPIGRAWMPRRSLIGAIAEKSEWQRNEVPSLPENFDFGYWNCAPFDQQCGYLHGQECLTLTNLCAPDAEAARVDHQGNTVLRFDLPQQAMFVLVADISKRLIVLPLVIDTVIINPQTQRVDLVWRGCLAADGNSVEARLMHIVKSDQIARLDQLIQHQWTDRPQHLADPPDDSGKK</sequence>
<organism evidence="2 3">
    <name type="scientific">Duganella levis</name>
    <dbReference type="NCBI Taxonomy" id="2692169"/>
    <lineage>
        <taxon>Bacteria</taxon>
        <taxon>Pseudomonadati</taxon>
        <taxon>Pseudomonadota</taxon>
        <taxon>Betaproteobacteria</taxon>
        <taxon>Burkholderiales</taxon>
        <taxon>Oxalobacteraceae</taxon>
        <taxon>Telluria group</taxon>
        <taxon>Duganella</taxon>
    </lineage>
</organism>
<gene>
    <name evidence="2" type="ORF">GTP69_23545</name>
</gene>